<feature type="domain" description="RES" evidence="1">
    <location>
        <begin position="207"/>
        <end position="366"/>
    </location>
</feature>
<protein>
    <submittedName>
        <fullName evidence="2">RES family NAD+ phosphorylase</fullName>
    </submittedName>
</protein>
<evidence type="ECO:0000313" key="3">
    <source>
        <dbReference type="Proteomes" id="UP001161065"/>
    </source>
</evidence>
<dbReference type="SMART" id="SM00953">
    <property type="entry name" value="RES"/>
    <property type="match status" value="1"/>
</dbReference>
<evidence type="ECO:0000259" key="1">
    <source>
        <dbReference type="SMART" id="SM00953"/>
    </source>
</evidence>
<proteinExistence type="predicted"/>
<organism evidence="2 3">
    <name type="scientific">Comamonas thiooxydans</name>
    <dbReference type="NCBI Taxonomy" id="363952"/>
    <lineage>
        <taxon>Bacteria</taxon>
        <taxon>Pseudomonadati</taxon>
        <taxon>Pseudomonadota</taxon>
        <taxon>Betaproteobacteria</taxon>
        <taxon>Burkholderiales</taxon>
        <taxon>Comamonadaceae</taxon>
        <taxon>Comamonas</taxon>
    </lineage>
</organism>
<sequence>MQEAMMICIECVTPVPLKKLFDAHGQEGDCKYCRQRGRAIESQRLFEYVYERVRENIAVKDDLSDYELGMLYGARVELFPIAEIGIVLSEWLDLGDDPYFDDLCNGVPDEFRVDDAGDPTHFYGEDDAMEVNLYEARWEKFVEGVQYTHRFFNGKAKDFLDLVFSFLVADDEGLKPEAIRIMTNGNLMYRARLAKGLGEAEKIVKNPAGEFGPTPKFLASSQRMTPNGISALYCALERETCLSEIRSITGDHVVSAALTPVAELKLLDLTALDRVAPPDLSLLDVGCREALHLKVFLGSLVKKMSRPKARNDELSYLSTQVVFEYLRMRFGRQVDGLVFPSVQTGEAGTNVVLFPEASRLAYVIPAGPDEDRLVDGLVPVEVAVDMDNPSKPPTKVMVVHGSIRYHQVTAIETRARECRHIYDMFMSDESRRRLNLI</sequence>
<dbReference type="AlphaFoldDB" id="A0AA42Q188"/>
<dbReference type="EMBL" id="JAOCEK010000009">
    <property type="protein sequence ID" value="MDH1334974.1"/>
    <property type="molecule type" value="Genomic_DNA"/>
</dbReference>
<gene>
    <name evidence="2" type="ORF">N5D63_12590</name>
</gene>
<accession>A0AA42Q188</accession>
<name>A0AA42Q188_9BURK</name>
<dbReference type="Proteomes" id="UP001161065">
    <property type="component" value="Unassembled WGS sequence"/>
</dbReference>
<reference evidence="2" key="1">
    <citation type="submission" date="2022-09" db="EMBL/GenBank/DDBJ databases">
        <title>Intensive care unit water sources are persistently colonized with multi-drug resistant bacteria and are the site of extensive horizontal gene transfer of antibiotic resistance genes.</title>
        <authorList>
            <person name="Diorio-Toth L."/>
        </authorList>
    </citation>
    <scope>NUCLEOTIDE SEQUENCE</scope>
    <source>
        <strain evidence="2">GD03832</strain>
    </source>
</reference>
<dbReference type="InterPro" id="IPR014914">
    <property type="entry name" value="RES_dom"/>
</dbReference>
<evidence type="ECO:0000313" key="2">
    <source>
        <dbReference type="EMBL" id="MDH1334974.1"/>
    </source>
</evidence>
<dbReference type="RefSeq" id="WP_280008335.1">
    <property type="nucleotide sequence ID" value="NZ_JAOCEK010000009.1"/>
</dbReference>
<comment type="caution">
    <text evidence="2">The sequence shown here is derived from an EMBL/GenBank/DDBJ whole genome shotgun (WGS) entry which is preliminary data.</text>
</comment>
<dbReference type="Pfam" id="PF08808">
    <property type="entry name" value="RES"/>
    <property type="match status" value="1"/>
</dbReference>